<dbReference type="InterPro" id="IPR052710">
    <property type="entry name" value="CAAX_protease"/>
</dbReference>
<feature type="transmembrane region" description="Helical" evidence="2">
    <location>
        <begin position="27"/>
        <end position="44"/>
    </location>
</feature>
<dbReference type="Pfam" id="PF02517">
    <property type="entry name" value="Rce1-like"/>
    <property type="match status" value="1"/>
</dbReference>
<keyword evidence="4" id="KW-0482">Metalloprotease</keyword>
<dbReference type="GO" id="GO:0008237">
    <property type="term" value="F:metallopeptidase activity"/>
    <property type="evidence" value="ECO:0007669"/>
    <property type="project" value="UniProtKB-KW"/>
</dbReference>
<dbReference type="AlphaFoldDB" id="A0A5R8LTB9"/>
<reference evidence="4 5" key="1">
    <citation type="submission" date="2019-05" db="EMBL/GenBank/DDBJ databases">
        <title>Genome-based reclassification of Lactobacillus casei as Lactobacillus casei subsp. casei. subsp.nov., description of Lactobacillus casei subsp. zeae subsp. nov., and emended description of Lactobacillus casei.</title>
        <authorList>
            <person name="Huang C.-H."/>
        </authorList>
    </citation>
    <scope>NUCLEOTIDE SEQUENCE [LARGE SCALE GENOMIC DNA]</scope>
    <source>
        <strain evidence="4 5">CRBIP24.44</strain>
    </source>
</reference>
<name>A0A5R8LTB9_LACZE</name>
<comment type="caution">
    <text evidence="4">The sequence shown here is derived from an EMBL/GenBank/DDBJ whole genome shotgun (WGS) entry which is preliminary data.</text>
</comment>
<protein>
    <submittedName>
        <fullName evidence="4">CPBP family intramembrane metalloprotease</fullName>
    </submittedName>
</protein>
<gene>
    <name evidence="4" type="ORF">FEI15_04315</name>
</gene>
<keyword evidence="4" id="KW-0378">Hydrolase</keyword>
<evidence type="ECO:0000256" key="2">
    <source>
        <dbReference type="SAM" id="Phobius"/>
    </source>
</evidence>
<evidence type="ECO:0000256" key="1">
    <source>
        <dbReference type="ARBA" id="ARBA00009067"/>
    </source>
</evidence>
<comment type="similarity">
    <text evidence="1">Belongs to the UPF0177 family.</text>
</comment>
<dbReference type="PANTHER" id="PTHR36435">
    <property type="entry name" value="SLR1288 PROTEIN"/>
    <property type="match status" value="1"/>
</dbReference>
<accession>A0A5R8LTB9</accession>
<sequence>MALFFLAGSFDLLRDRAKRTKNLVINDASRCIFLSSAIVIYVAYRTAFKYTQRSMIQKVELRDIWYIVGGYVITVIADEVLLALNDLIYHQSETPNNQMIRESFMDANWIVTVLLIVEIILIAPIKEELIFRGVLFNLFFSPNRIVLRTLLSASLFATVHATDTVFGFLLYAFSGIVFATVYSKTGKLQNTIALHVLNNIVGTLIILLF</sequence>
<organism evidence="4 5">
    <name type="scientific">Lacticaseibacillus zeae</name>
    <name type="common">Lactobacillus zeae</name>
    <dbReference type="NCBI Taxonomy" id="57037"/>
    <lineage>
        <taxon>Bacteria</taxon>
        <taxon>Bacillati</taxon>
        <taxon>Bacillota</taxon>
        <taxon>Bacilli</taxon>
        <taxon>Lactobacillales</taxon>
        <taxon>Lactobacillaceae</taxon>
        <taxon>Lacticaseibacillus</taxon>
    </lineage>
</organism>
<evidence type="ECO:0000313" key="5">
    <source>
        <dbReference type="Proteomes" id="UP000309885"/>
    </source>
</evidence>
<feature type="transmembrane region" description="Helical" evidence="2">
    <location>
        <begin position="190"/>
        <end position="208"/>
    </location>
</feature>
<proteinExistence type="inferred from homology"/>
<feature type="domain" description="CAAX prenyl protease 2/Lysostaphin resistance protein A-like" evidence="3">
    <location>
        <begin position="112"/>
        <end position="201"/>
    </location>
</feature>
<dbReference type="GO" id="GO:0080120">
    <property type="term" value="P:CAAX-box protein maturation"/>
    <property type="evidence" value="ECO:0007669"/>
    <property type="project" value="UniProtKB-ARBA"/>
</dbReference>
<dbReference type="GO" id="GO:0004175">
    <property type="term" value="F:endopeptidase activity"/>
    <property type="evidence" value="ECO:0007669"/>
    <property type="project" value="UniProtKB-ARBA"/>
</dbReference>
<feature type="transmembrane region" description="Helical" evidence="2">
    <location>
        <begin position="165"/>
        <end position="183"/>
    </location>
</feature>
<evidence type="ECO:0000313" key="4">
    <source>
        <dbReference type="EMBL" id="TLF40511.1"/>
    </source>
</evidence>
<dbReference type="GO" id="GO:0006508">
    <property type="term" value="P:proteolysis"/>
    <property type="evidence" value="ECO:0007669"/>
    <property type="project" value="UniProtKB-KW"/>
</dbReference>
<feature type="transmembrane region" description="Helical" evidence="2">
    <location>
        <begin position="135"/>
        <end position="159"/>
    </location>
</feature>
<keyword evidence="2" id="KW-0812">Transmembrane</keyword>
<dbReference type="PANTHER" id="PTHR36435:SF1">
    <property type="entry name" value="CAAX AMINO TERMINAL PROTEASE FAMILY PROTEIN"/>
    <property type="match status" value="1"/>
</dbReference>
<dbReference type="Proteomes" id="UP000309885">
    <property type="component" value="Unassembled WGS sequence"/>
</dbReference>
<evidence type="ECO:0000259" key="3">
    <source>
        <dbReference type="Pfam" id="PF02517"/>
    </source>
</evidence>
<dbReference type="InterPro" id="IPR003675">
    <property type="entry name" value="Rce1/LyrA-like_dom"/>
</dbReference>
<keyword evidence="4" id="KW-0645">Protease</keyword>
<keyword evidence="2" id="KW-0472">Membrane</keyword>
<keyword evidence="2" id="KW-1133">Transmembrane helix</keyword>
<feature type="transmembrane region" description="Helical" evidence="2">
    <location>
        <begin position="64"/>
        <end position="84"/>
    </location>
</feature>
<dbReference type="EMBL" id="VBWO01000003">
    <property type="protein sequence ID" value="TLF40511.1"/>
    <property type="molecule type" value="Genomic_DNA"/>
</dbReference>
<feature type="transmembrane region" description="Helical" evidence="2">
    <location>
        <begin position="104"/>
        <end position="123"/>
    </location>
</feature>